<protein>
    <submittedName>
        <fullName evidence="1">Carotene isomerase</fullName>
    </submittedName>
</protein>
<dbReference type="GO" id="GO:0016853">
    <property type="term" value="F:isomerase activity"/>
    <property type="evidence" value="ECO:0007669"/>
    <property type="project" value="UniProtKB-KW"/>
</dbReference>
<reference evidence="1 2" key="1">
    <citation type="submission" date="2017-01" db="EMBL/GenBank/DDBJ databases">
        <title>Genome sequencing of Arcobacter sp. LPB0137.</title>
        <authorList>
            <person name="Lee G.-W."/>
            <person name="Yi H."/>
        </authorList>
    </citation>
    <scope>NUCLEOTIDE SEQUENCE [LARGE SCALE GENOMIC DNA]</scope>
    <source>
        <strain evidence="1 2">LPB0137</strain>
    </source>
</reference>
<dbReference type="EMBL" id="CP019070">
    <property type="protein sequence ID" value="APW64603.1"/>
    <property type="molecule type" value="Genomic_DNA"/>
</dbReference>
<dbReference type="KEGG" id="alp:LPB137_01490"/>
<dbReference type="PANTHER" id="PTHR46313:SF3">
    <property type="entry name" value="PROLYCOPENE ISOMERASE, CHLOROPLASTIC"/>
    <property type="match status" value="1"/>
</dbReference>
<dbReference type="GO" id="GO:0016116">
    <property type="term" value="P:carotenoid metabolic process"/>
    <property type="evidence" value="ECO:0007669"/>
    <property type="project" value="InterPro"/>
</dbReference>
<dbReference type="Pfam" id="PF13450">
    <property type="entry name" value="NAD_binding_8"/>
    <property type="match status" value="1"/>
</dbReference>
<dbReference type="SUPFAM" id="SSF51905">
    <property type="entry name" value="FAD/NAD(P)-binding domain"/>
    <property type="match status" value="1"/>
</dbReference>
<sequence>MSTDIKDIAVVGSGIGGALISALNKDKDLILFEKDINLGGCASTFKKKGNYFNAGATTFVGYEDNHPIKNIFDKASFVPDIKKSEIAIRIIQNGKTLDRVKDFEEFLENLNEIYPHKNNRIFWTKIRDLDARFWQFKDLYFAKHSLSSYIKTISSNLKLFSIFGFDILKSADSFIDETLNDITKEYKDFINSQLLITLQTTSNEVSLISLALGLSYPFHDVFYANGGMGAIFDGLLKDIDVHSKEEILNIKKEKDFFRIISNKNEYKSKKVILNSTAYDSSILFDDEQIKKYYNSFSFSDQSAFVIYMSLKKENIKEELLHHYQIILDENIPNSISNSFFISISSLDDKKMSSDSYSITISTHTKALYWKNLLQEDYEKQKTLTQEFIVNEFLKNFTSIKKEDIKNCVSATSKTFKRYINRYNCGGKAITIKNILQTPSCNTPFENLHNVGDTIFAGQGWPGIALGVEILNKELND</sequence>
<name>A0A1P8KJ76_9BACT</name>
<dbReference type="InterPro" id="IPR045892">
    <property type="entry name" value="CrtISO-like"/>
</dbReference>
<keyword evidence="1" id="KW-0413">Isomerase</keyword>
<proteinExistence type="predicted"/>
<evidence type="ECO:0000313" key="1">
    <source>
        <dbReference type="EMBL" id="APW64603.1"/>
    </source>
</evidence>
<organism evidence="1 2">
    <name type="scientific">Poseidonibacter parvus</name>
    <dbReference type="NCBI Taxonomy" id="1850254"/>
    <lineage>
        <taxon>Bacteria</taxon>
        <taxon>Pseudomonadati</taxon>
        <taxon>Campylobacterota</taxon>
        <taxon>Epsilonproteobacteria</taxon>
        <taxon>Campylobacterales</taxon>
        <taxon>Arcobacteraceae</taxon>
        <taxon>Poseidonibacter</taxon>
    </lineage>
</organism>
<dbReference type="InterPro" id="IPR036188">
    <property type="entry name" value="FAD/NAD-bd_sf"/>
</dbReference>
<dbReference type="Proteomes" id="UP000186074">
    <property type="component" value="Chromosome"/>
</dbReference>
<dbReference type="OrthoDB" id="9794630at2"/>
<keyword evidence="2" id="KW-1185">Reference proteome</keyword>
<evidence type="ECO:0000313" key="2">
    <source>
        <dbReference type="Proteomes" id="UP000186074"/>
    </source>
</evidence>
<gene>
    <name evidence="1" type="ORF">LPB137_01490</name>
</gene>
<dbReference type="STRING" id="1850254.LPB137_01490"/>
<dbReference type="RefSeq" id="WP_076083425.1">
    <property type="nucleotide sequence ID" value="NZ_CP019070.1"/>
</dbReference>
<dbReference type="AlphaFoldDB" id="A0A1P8KJ76"/>
<dbReference type="PANTHER" id="PTHR46313">
    <property type="match status" value="1"/>
</dbReference>
<dbReference type="Gene3D" id="3.50.50.60">
    <property type="entry name" value="FAD/NAD(P)-binding domain"/>
    <property type="match status" value="1"/>
</dbReference>
<accession>A0A1P8KJ76</accession>